<dbReference type="Pfam" id="PF22244">
    <property type="entry name" value="GCE_fung"/>
    <property type="match status" value="1"/>
</dbReference>
<organism evidence="5 6">
    <name type="scientific">Sunxiuqinia elliptica</name>
    <dbReference type="NCBI Taxonomy" id="655355"/>
    <lineage>
        <taxon>Bacteria</taxon>
        <taxon>Pseudomonadati</taxon>
        <taxon>Bacteroidota</taxon>
        <taxon>Bacteroidia</taxon>
        <taxon>Marinilabiliales</taxon>
        <taxon>Prolixibacteraceae</taxon>
        <taxon>Sunxiuqinia</taxon>
    </lineage>
</organism>
<evidence type="ECO:0000259" key="4">
    <source>
        <dbReference type="Pfam" id="PF22244"/>
    </source>
</evidence>
<keyword evidence="1" id="KW-0719">Serine esterase</keyword>
<evidence type="ECO:0000256" key="2">
    <source>
        <dbReference type="ARBA" id="ARBA00022729"/>
    </source>
</evidence>
<dbReference type="Gene3D" id="3.40.50.1820">
    <property type="entry name" value="alpha/beta hydrolase"/>
    <property type="match status" value="1"/>
</dbReference>
<dbReference type="GO" id="GO:0052689">
    <property type="term" value="F:carboxylic ester hydrolase activity"/>
    <property type="evidence" value="ECO:0007669"/>
    <property type="project" value="UniProtKB-KW"/>
</dbReference>
<evidence type="ECO:0000256" key="1">
    <source>
        <dbReference type="ARBA" id="ARBA00022487"/>
    </source>
</evidence>
<gene>
    <name evidence="5" type="ORF">SAMN05216283_10819</name>
</gene>
<sequence>MDNFLLIFLSLLISINVSAQLNQVNYDEKEVPEYKLPELLISKSGRKIKNTKRWEKIRRPEILKLFEQEIYGKVPQTISISEVNVHEETTDIFDGLATRTQVELVFRKDDQELGVNVLLYLPKDTAKVPVFVGYNFKGNHAINDDPDILLTDSWVPDNPSLGIVHNQVTEQSRGVSNERWPIEEILKSGYGIVTAYYGDVDPDRDNFQDGIHPFTYRLGQFRPGNDEWGAVSAWAWGLSRIMDYLETVPTIDASKVVVFGHSRLGKTALWAAAKDQRFAMCISNNSGCLGAALSRRQFGETIGKITSTFPHWFCENLNKYSAREELLPVDQHMLLGLIAPRPLYVTSATADLWADPKGEFLSASEAGKVYALYEKEGLPVAEMPEPNSPVMGTIGYHIRKGKHNITAYDWKQFIRFAEKHFAPVIAIE</sequence>
<dbReference type="InterPro" id="IPR054579">
    <property type="entry name" value="GCE-like_dom"/>
</dbReference>
<feature type="domain" description="4-O-methyl-glucuronoyl methylesterase-like" evidence="4">
    <location>
        <begin position="225"/>
        <end position="371"/>
    </location>
</feature>
<evidence type="ECO:0000256" key="3">
    <source>
        <dbReference type="ARBA" id="ARBA00022801"/>
    </source>
</evidence>
<dbReference type="RefSeq" id="WP_093920538.1">
    <property type="nucleotide sequence ID" value="NZ_FONW01000008.1"/>
</dbReference>
<dbReference type="SUPFAM" id="SSF53474">
    <property type="entry name" value="alpha/beta-Hydrolases"/>
    <property type="match status" value="1"/>
</dbReference>
<evidence type="ECO:0000313" key="6">
    <source>
        <dbReference type="Proteomes" id="UP000198964"/>
    </source>
</evidence>
<keyword evidence="6" id="KW-1185">Reference proteome</keyword>
<keyword evidence="3" id="KW-0378">Hydrolase</keyword>
<proteinExistence type="predicted"/>
<dbReference type="EMBL" id="FONW01000008">
    <property type="protein sequence ID" value="SFF50747.1"/>
    <property type="molecule type" value="Genomic_DNA"/>
</dbReference>
<protein>
    <recommendedName>
        <fullName evidence="4">4-O-methyl-glucuronoyl methylesterase-like domain-containing protein</fullName>
    </recommendedName>
</protein>
<name>A0A1I2JC32_9BACT</name>
<dbReference type="AlphaFoldDB" id="A0A1I2JC32"/>
<dbReference type="STRING" id="655355.SAMN05216283_10819"/>
<keyword evidence="2" id="KW-0732">Signal</keyword>
<dbReference type="Proteomes" id="UP000198964">
    <property type="component" value="Unassembled WGS sequence"/>
</dbReference>
<evidence type="ECO:0000313" key="5">
    <source>
        <dbReference type="EMBL" id="SFF50747.1"/>
    </source>
</evidence>
<reference evidence="5 6" key="1">
    <citation type="submission" date="2016-10" db="EMBL/GenBank/DDBJ databases">
        <authorList>
            <person name="de Groot N.N."/>
        </authorList>
    </citation>
    <scope>NUCLEOTIDE SEQUENCE [LARGE SCALE GENOMIC DNA]</scope>
    <source>
        <strain evidence="5 6">CGMCC 1.9156</strain>
    </source>
</reference>
<accession>A0A1I2JC32</accession>
<dbReference type="InterPro" id="IPR029058">
    <property type="entry name" value="AB_hydrolase_fold"/>
</dbReference>